<dbReference type="Proteomes" id="UP000531840">
    <property type="component" value="Unassembled WGS sequence"/>
</dbReference>
<sequence>MKYLVIDGNKRLSHYLDINKKHIDCIFIDFNNINESLFVSKFDFILYLFIHDIHNIHHLIHNNIIDEHDYSKFSFINNI</sequence>
<organism evidence="1 2">
    <name type="scientific">Gemelliphila palaticanis</name>
    <dbReference type="NCBI Taxonomy" id="81950"/>
    <lineage>
        <taxon>Bacteria</taxon>
        <taxon>Bacillati</taxon>
        <taxon>Bacillota</taxon>
        <taxon>Bacilli</taxon>
        <taxon>Bacillales</taxon>
        <taxon>Gemellaceae</taxon>
        <taxon>Gemelliphila</taxon>
    </lineage>
</organism>
<comment type="caution">
    <text evidence="1">The sequence shown here is derived from an EMBL/GenBank/DDBJ whole genome shotgun (WGS) entry which is preliminary data.</text>
</comment>
<name>A0ABX2T041_9BACL</name>
<reference evidence="1 2" key="1">
    <citation type="submission" date="2020-07" db="EMBL/GenBank/DDBJ databases">
        <title>MOT database genomes.</title>
        <authorList>
            <person name="Joseph S."/>
            <person name="Aduse-Opoku J."/>
            <person name="Hashim A."/>
            <person name="Wade W."/>
            <person name="Curtis M."/>
        </authorList>
    </citation>
    <scope>NUCLEOTIDE SEQUENCE [LARGE SCALE GENOMIC DNA]</scope>
    <source>
        <strain evidence="1 2">CIP 106318</strain>
    </source>
</reference>
<evidence type="ECO:0000313" key="1">
    <source>
        <dbReference type="EMBL" id="NYS48008.1"/>
    </source>
</evidence>
<gene>
    <name evidence="1" type="ORF">HZY85_07465</name>
</gene>
<evidence type="ECO:0000313" key="2">
    <source>
        <dbReference type="Proteomes" id="UP000531840"/>
    </source>
</evidence>
<protein>
    <submittedName>
        <fullName evidence="1">Uncharacterized protein</fullName>
    </submittedName>
</protein>
<proteinExistence type="predicted"/>
<accession>A0ABX2T041</accession>
<keyword evidence="2" id="KW-1185">Reference proteome</keyword>
<dbReference type="RefSeq" id="WP_179941791.1">
    <property type="nucleotide sequence ID" value="NZ_JACBYF010000022.1"/>
</dbReference>
<dbReference type="EMBL" id="JACBYF010000022">
    <property type="protein sequence ID" value="NYS48008.1"/>
    <property type="molecule type" value="Genomic_DNA"/>
</dbReference>